<comment type="caution">
    <text evidence="2">The sequence shown here is derived from an EMBL/GenBank/DDBJ whole genome shotgun (WGS) entry which is preliminary data.</text>
</comment>
<name>A0A1G2HKQ5_9BACT</name>
<gene>
    <name evidence="2" type="ORF">A2639_02920</name>
</gene>
<keyword evidence="1" id="KW-1133">Transmembrane helix</keyword>
<evidence type="ECO:0000313" key="2">
    <source>
        <dbReference type="EMBL" id="OGZ63009.1"/>
    </source>
</evidence>
<feature type="transmembrane region" description="Helical" evidence="1">
    <location>
        <begin position="148"/>
        <end position="166"/>
    </location>
</feature>
<dbReference type="Proteomes" id="UP000178991">
    <property type="component" value="Unassembled WGS sequence"/>
</dbReference>
<feature type="transmembrane region" description="Helical" evidence="1">
    <location>
        <begin position="119"/>
        <end position="136"/>
    </location>
</feature>
<feature type="transmembrane region" description="Helical" evidence="1">
    <location>
        <begin position="186"/>
        <end position="207"/>
    </location>
</feature>
<proteinExistence type="predicted"/>
<evidence type="ECO:0000313" key="3">
    <source>
        <dbReference type="Proteomes" id="UP000178991"/>
    </source>
</evidence>
<feature type="transmembrane region" description="Helical" evidence="1">
    <location>
        <begin position="39"/>
        <end position="59"/>
    </location>
</feature>
<organism evidence="2 3">
    <name type="scientific">Candidatus Staskawiczbacteria bacterium RIFCSPHIGHO2_01_FULL_34_27</name>
    <dbReference type="NCBI Taxonomy" id="1802199"/>
    <lineage>
        <taxon>Bacteria</taxon>
        <taxon>Candidatus Staskawicziibacteriota</taxon>
    </lineage>
</organism>
<dbReference type="AlphaFoldDB" id="A0A1G2HKQ5"/>
<dbReference type="NCBIfam" id="NF037982">
    <property type="entry name" value="Nramp_1"/>
    <property type="match status" value="1"/>
</dbReference>
<feature type="transmembrane region" description="Helical" evidence="1">
    <location>
        <begin position="275"/>
        <end position="300"/>
    </location>
</feature>
<feature type="transmembrane region" description="Helical" evidence="1">
    <location>
        <begin position="374"/>
        <end position="394"/>
    </location>
</feature>
<evidence type="ECO:0000256" key="1">
    <source>
        <dbReference type="SAM" id="Phobius"/>
    </source>
</evidence>
<feature type="transmembrane region" description="Helical" evidence="1">
    <location>
        <begin position="400"/>
        <end position="419"/>
    </location>
</feature>
<feature type="transmembrane region" description="Helical" evidence="1">
    <location>
        <begin position="87"/>
        <end position="113"/>
    </location>
</feature>
<accession>A0A1G2HKQ5</accession>
<keyword evidence="1" id="KW-0472">Membrane</keyword>
<protein>
    <submittedName>
        <fullName evidence="2">Uncharacterized protein</fullName>
    </submittedName>
</protein>
<reference evidence="2 3" key="1">
    <citation type="journal article" date="2016" name="Nat. Commun.">
        <title>Thousands of microbial genomes shed light on interconnected biogeochemical processes in an aquifer system.</title>
        <authorList>
            <person name="Anantharaman K."/>
            <person name="Brown C.T."/>
            <person name="Hug L.A."/>
            <person name="Sharon I."/>
            <person name="Castelle C.J."/>
            <person name="Probst A.J."/>
            <person name="Thomas B.C."/>
            <person name="Singh A."/>
            <person name="Wilkins M.J."/>
            <person name="Karaoz U."/>
            <person name="Brodie E.L."/>
            <person name="Williams K.H."/>
            <person name="Hubbard S.S."/>
            <person name="Banfield J.F."/>
        </authorList>
    </citation>
    <scope>NUCLEOTIDE SEQUENCE [LARGE SCALE GENOMIC DNA]</scope>
</reference>
<feature type="transmembrane region" description="Helical" evidence="1">
    <location>
        <begin position="439"/>
        <end position="461"/>
    </location>
</feature>
<keyword evidence="1" id="KW-0812">Transmembrane</keyword>
<dbReference type="EMBL" id="MHOL01000009">
    <property type="protein sequence ID" value="OGZ63009.1"/>
    <property type="molecule type" value="Genomic_DNA"/>
</dbReference>
<feature type="transmembrane region" description="Helical" evidence="1">
    <location>
        <begin position="320"/>
        <end position="338"/>
    </location>
</feature>
<sequence length="462" mass="51654">MKKPFPDTIPLKKLLGPSFIILALGLGSGEVILWPYLVSNYGLGIFWAAVLGITCQYFINMEISRYALIKGESVFVGTNKVFKWSPYWFIVSTFIGFGLPGIIAASAEVMAVIFGLNDFKLIAISFLILIGIMLSLSKTVYEMMERFTKVIILIGVSLILSLVVILSTKSDWIMLFQGLIGKGDSFFLIPSGISFAIFFAAFAYSGAGGNLNLTQSIYIKEKGYGMGKYSQKISGLFTNIKKKEKIKLTGEDFEINQDNIKRFKSWWKLISLEHFLVFWVVGLVAMGLLMLLSFTTTFGLEGNLTGIHFVINEGNIIAEKISYVLGVVFFLAVSMMLFQTQLGILDSTSRIMAENFAIKKLGEDETGTINLSRVYFVFLWLQIAFGIILFLLDIYEPKTLIVFGAVVNAISMTVHIALVNIMNMKLLPKVLQPGILRKVILFFIFFIFLSFSIFVVIDTILL</sequence>